<dbReference type="GO" id="GO:0005524">
    <property type="term" value="F:ATP binding"/>
    <property type="evidence" value="ECO:0007669"/>
    <property type="project" value="InterPro"/>
</dbReference>
<dbReference type="EMBL" id="MU864662">
    <property type="protein sequence ID" value="KAK4182425.1"/>
    <property type="molecule type" value="Genomic_DNA"/>
</dbReference>
<evidence type="ECO:0000313" key="3">
    <source>
        <dbReference type="Proteomes" id="UP001302126"/>
    </source>
</evidence>
<dbReference type="SUPFAM" id="SSF56112">
    <property type="entry name" value="Protein kinase-like (PK-like)"/>
    <property type="match status" value="1"/>
</dbReference>
<sequence>MATFFTEFITWETDSEPGSDITLFVRHSGAFFRICYVAGLLAESTALLEQHRESYTILSNDNPDGFVEEVERLRKPFEDFMAQLVPNPPMDTAGYLHSYLYPPYFILEAKGTASGDLQPHFREALSRQKFDPPGEYTDGASKLQIHLRPLLDMKFDTCSSRQVKVQTYTDHLVPSQVCVNGAVYFFKPWPSRQAFSYHQLDVCAKMLADTEPARISCVHSLVIDNDDDVLQHYSIDPNDDEEICVGTRLVGLLLTYIENKGTLSALAPWSDCTNEDRSRWARQVRQSVEHLHRAGIVWGDAKPENVLIDIQGDTWLIDFGGSYTQGWVDKENQETVEGDLQGLQRIENWLVKCSQRPVDRRT</sequence>
<evidence type="ECO:0000259" key="1">
    <source>
        <dbReference type="PROSITE" id="PS50011"/>
    </source>
</evidence>
<dbReference type="GO" id="GO:0004672">
    <property type="term" value="F:protein kinase activity"/>
    <property type="evidence" value="ECO:0007669"/>
    <property type="project" value="InterPro"/>
</dbReference>
<dbReference type="PROSITE" id="PS50011">
    <property type="entry name" value="PROTEIN_KINASE_DOM"/>
    <property type="match status" value="1"/>
</dbReference>
<dbReference type="Proteomes" id="UP001302126">
    <property type="component" value="Unassembled WGS sequence"/>
</dbReference>
<dbReference type="Gene3D" id="1.10.510.10">
    <property type="entry name" value="Transferase(Phosphotransferase) domain 1"/>
    <property type="match status" value="1"/>
</dbReference>
<feature type="domain" description="Protein kinase" evidence="1">
    <location>
        <begin position="127"/>
        <end position="362"/>
    </location>
</feature>
<keyword evidence="3" id="KW-1185">Reference proteome</keyword>
<reference evidence="2" key="2">
    <citation type="submission" date="2023-05" db="EMBL/GenBank/DDBJ databases">
        <authorList>
            <consortium name="Lawrence Berkeley National Laboratory"/>
            <person name="Steindorff A."/>
            <person name="Hensen N."/>
            <person name="Bonometti L."/>
            <person name="Westerberg I."/>
            <person name="Brannstrom I.O."/>
            <person name="Guillou S."/>
            <person name="Cros-Aarteil S."/>
            <person name="Calhoun S."/>
            <person name="Haridas S."/>
            <person name="Kuo A."/>
            <person name="Mondo S."/>
            <person name="Pangilinan J."/>
            <person name="Riley R."/>
            <person name="Labutti K."/>
            <person name="Andreopoulos B."/>
            <person name="Lipzen A."/>
            <person name="Chen C."/>
            <person name="Yanf M."/>
            <person name="Daum C."/>
            <person name="Ng V."/>
            <person name="Clum A."/>
            <person name="Ohm R."/>
            <person name="Martin F."/>
            <person name="Silar P."/>
            <person name="Natvig D."/>
            <person name="Lalanne C."/>
            <person name="Gautier V."/>
            <person name="Ament-Velasquez S.L."/>
            <person name="Kruys A."/>
            <person name="Hutchinson M.I."/>
            <person name="Powell A.J."/>
            <person name="Barry K."/>
            <person name="Miller A.N."/>
            <person name="Grigoriev I.V."/>
            <person name="Debuchy R."/>
            <person name="Gladieux P."/>
            <person name="Thoren M.H."/>
            <person name="Johannesson H."/>
        </authorList>
    </citation>
    <scope>NUCLEOTIDE SEQUENCE</scope>
    <source>
        <strain evidence="2">PSN309</strain>
    </source>
</reference>
<reference evidence="2" key="1">
    <citation type="journal article" date="2023" name="Mol. Phylogenet. Evol.">
        <title>Genome-scale phylogeny and comparative genomics of the fungal order Sordariales.</title>
        <authorList>
            <person name="Hensen N."/>
            <person name="Bonometti L."/>
            <person name="Westerberg I."/>
            <person name="Brannstrom I.O."/>
            <person name="Guillou S."/>
            <person name="Cros-Aarteil S."/>
            <person name="Calhoun S."/>
            <person name="Haridas S."/>
            <person name="Kuo A."/>
            <person name="Mondo S."/>
            <person name="Pangilinan J."/>
            <person name="Riley R."/>
            <person name="LaButti K."/>
            <person name="Andreopoulos B."/>
            <person name="Lipzen A."/>
            <person name="Chen C."/>
            <person name="Yan M."/>
            <person name="Daum C."/>
            <person name="Ng V."/>
            <person name="Clum A."/>
            <person name="Steindorff A."/>
            <person name="Ohm R.A."/>
            <person name="Martin F."/>
            <person name="Silar P."/>
            <person name="Natvig D.O."/>
            <person name="Lalanne C."/>
            <person name="Gautier V."/>
            <person name="Ament-Velasquez S.L."/>
            <person name="Kruys A."/>
            <person name="Hutchinson M.I."/>
            <person name="Powell A.J."/>
            <person name="Barry K."/>
            <person name="Miller A.N."/>
            <person name="Grigoriev I.V."/>
            <person name="Debuchy R."/>
            <person name="Gladieux P."/>
            <person name="Hiltunen Thoren M."/>
            <person name="Johannesson H."/>
        </authorList>
    </citation>
    <scope>NUCLEOTIDE SEQUENCE</scope>
    <source>
        <strain evidence="2">PSN309</strain>
    </source>
</reference>
<accession>A0AAN7ADW5</accession>
<proteinExistence type="predicted"/>
<dbReference type="AlphaFoldDB" id="A0AAN7ADW5"/>
<evidence type="ECO:0000313" key="2">
    <source>
        <dbReference type="EMBL" id="KAK4182425.1"/>
    </source>
</evidence>
<dbReference type="InterPro" id="IPR000719">
    <property type="entry name" value="Prot_kinase_dom"/>
</dbReference>
<organism evidence="2 3">
    <name type="scientific">Podospora australis</name>
    <dbReference type="NCBI Taxonomy" id="1536484"/>
    <lineage>
        <taxon>Eukaryota</taxon>
        <taxon>Fungi</taxon>
        <taxon>Dikarya</taxon>
        <taxon>Ascomycota</taxon>
        <taxon>Pezizomycotina</taxon>
        <taxon>Sordariomycetes</taxon>
        <taxon>Sordariomycetidae</taxon>
        <taxon>Sordariales</taxon>
        <taxon>Podosporaceae</taxon>
        <taxon>Podospora</taxon>
    </lineage>
</organism>
<dbReference type="Pfam" id="PF00069">
    <property type="entry name" value="Pkinase"/>
    <property type="match status" value="1"/>
</dbReference>
<name>A0AAN7ADW5_9PEZI</name>
<protein>
    <recommendedName>
        <fullName evidence="1">Protein kinase domain-containing protein</fullName>
    </recommendedName>
</protein>
<comment type="caution">
    <text evidence="2">The sequence shown here is derived from an EMBL/GenBank/DDBJ whole genome shotgun (WGS) entry which is preliminary data.</text>
</comment>
<gene>
    <name evidence="2" type="ORF">QBC35DRAFT_547765</name>
</gene>
<dbReference type="InterPro" id="IPR011009">
    <property type="entry name" value="Kinase-like_dom_sf"/>
</dbReference>